<evidence type="ECO:0000259" key="25">
    <source>
        <dbReference type="PROSITE" id="PS50963"/>
    </source>
</evidence>
<dbReference type="Gene3D" id="3.10.100.10">
    <property type="entry name" value="Mannose-Binding Protein A, subunit A"/>
    <property type="match status" value="1"/>
</dbReference>
<evidence type="ECO:0000256" key="22">
    <source>
        <dbReference type="ARBA" id="ARBA00032514"/>
    </source>
</evidence>
<keyword evidence="14" id="KW-1015">Disulfide bond</keyword>
<keyword evidence="16" id="KW-0325">Glycoprotein</keyword>
<evidence type="ECO:0000256" key="12">
    <source>
        <dbReference type="ARBA" id="ARBA00022989"/>
    </source>
</evidence>
<keyword evidence="13" id="KW-0472">Membrane</keyword>
<keyword evidence="10" id="KW-0130">Cell adhesion</keyword>
<evidence type="ECO:0000256" key="21">
    <source>
        <dbReference type="ARBA" id="ARBA00031823"/>
    </source>
</evidence>
<dbReference type="InterPro" id="IPR016187">
    <property type="entry name" value="CTDL_fold"/>
</dbReference>
<keyword evidence="17" id="KW-0966">Cell projection</keyword>
<dbReference type="PROSITE" id="PS50963">
    <property type="entry name" value="LINK_2"/>
    <property type="match status" value="1"/>
</dbReference>
<evidence type="ECO:0000256" key="17">
    <source>
        <dbReference type="ARBA" id="ARBA00023273"/>
    </source>
</evidence>
<evidence type="ECO:0000256" key="14">
    <source>
        <dbReference type="ARBA" id="ARBA00023157"/>
    </source>
</evidence>
<evidence type="ECO:0000256" key="23">
    <source>
        <dbReference type="ARBA" id="ARBA00032917"/>
    </source>
</evidence>
<dbReference type="InterPro" id="IPR016186">
    <property type="entry name" value="C-type_lectin-like/link_sf"/>
</dbReference>
<evidence type="ECO:0000256" key="5">
    <source>
        <dbReference type="ARBA" id="ARBA00022475"/>
    </source>
</evidence>
<dbReference type="PRINTS" id="PR00658">
    <property type="entry name" value="CD44"/>
</dbReference>
<dbReference type="Proteomes" id="UP000594220">
    <property type="component" value="Unplaced"/>
</dbReference>
<dbReference type="InterPro" id="IPR043210">
    <property type="entry name" value="CD44_antigen-like"/>
</dbReference>
<dbReference type="Ensembl" id="ENSCPRT00005018422.1">
    <property type="protein sequence ID" value="ENSCPRP00005015719.1"/>
    <property type="gene ID" value="ENSCPRG00005011008.1"/>
</dbReference>
<feature type="domain" description="Link" evidence="25">
    <location>
        <begin position="31"/>
        <end position="77"/>
    </location>
</feature>
<organism evidence="26 27">
    <name type="scientific">Crocodylus porosus</name>
    <name type="common">Saltwater crocodile</name>
    <name type="synonym">Estuarine crocodile</name>
    <dbReference type="NCBI Taxonomy" id="8502"/>
    <lineage>
        <taxon>Eukaryota</taxon>
        <taxon>Metazoa</taxon>
        <taxon>Chordata</taxon>
        <taxon>Craniata</taxon>
        <taxon>Vertebrata</taxon>
        <taxon>Euteleostomi</taxon>
        <taxon>Archelosauria</taxon>
        <taxon>Archosauria</taxon>
        <taxon>Crocodylia</taxon>
        <taxon>Longirostres</taxon>
        <taxon>Crocodylidae</taxon>
        <taxon>Crocodylus</taxon>
    </lineage>
</organism>
<evidence type="ECO:0000256" key="15">
    <source>
        <dbReference type="ARBA" id="ARBA00023170"/>
    </source>
</evidence>
<dbReference type="GO" id="GO:0005576">
    <property type="term" value="C:extracellular region"/>
    <property type="evidence" value="ECO:0007669"/>
    <property type="project" value="UniProtKB-SubCell"/>
</dbReference>
<dbReference type="OMA" id="NISMETC"/>
<keyword evidence="12" id="KW-1133">Transmembrane helix</keyword>
<evidence type="ECO:0000256" key="20">
    <source>
        <dbReference type="ARBA" id="ARBA00031179"/>
    </source>
</evidence>
<evidence type="ECO:0000256" key="4">
    <source>
        <dbReference type="ARBA" id="ARBA00020474"/>
    </source>
</evidence>
<dbReference type="PANTHER" id="PTHR10225:SF6">
    <property type="entry name" value="CD44 ANTIGEN"/>
    <property type="match status" value="1"/>
</dbReference>
<reference evidence="26" key="2">
    <citation type="submission" date="2025-09" db="UniProtKB">
        <authorList>
            <consortium name="Ensembl"/>
        </authorList>
    </citation>
    <scope>IDENTIFICATION</scope>
</reference>
<name>A0A7M4EVP1_CROPO</name>
<dbReference type="GO" id="GO:0070374">
    <property type="term" value="P:positive regulation of ERK1 and ERK2 cascade"/>
    <property type="evidence" value="ECO:0007669"/>
    <property type="project" value="TreeGrafter"/>
</dbReference>
<evidence type="ECO:0000256" key="3">
    <source>
        <dbReference type="ARBA" id="ARBA00004613"/>
    </source>
</evidence>
<dbReference type="SUPFAM" id="SSF56436">
    <property type="entry name" value="C-type lectin-like"/>
    <property type="match status" value="1"/>
</dbReference>
<dbReference type="GO" id="GO:0016323">
    <property type="term" value="C:basolateral plasma membrane"/>
    <property type="evidence" value="ECO:0007669"/>
    <property type="project" value="TreeGrafter"/>
</dbReference>
<dbReference type="InterPro" id="IPR001231">
    <property type="entry name" value="CD44_antigen"/>
</dbReference>
<keyword evidence="6" id="KW-0964">Secreted</keyword>
<accession>A0A7M4EVP1</accession>
<evidence type="ECO:0000313" key="26">
    <source>
        <dbReference type="Ensembl" id="ENSCPRP00005015719.1"/>
    </source>
</evidence>
<reference evidence="26" key="1">
    <citation type="submission" date="2025-08" db="UniProtKB">
        <authorList>
            <consortium name="Ensembl"/>
        </authorList>
    </citation>
    <scope>IDENTIFICATION</scope>
</reference>
<evidence type="ECO:0000256" key="9">
    <source>
        <dbReference type="ARBA" id="ARBA00022729"/>
    </source>
</evidence>
<keyword evidence="5" id="KW-1003">Cell membrane</keyword>
<evidence type="ECO:0000256" key="1">
    <source>
        <dbReference type="ARBA" id="ARBA00004105"/>
    </source>
</evidence>
<dbReference type="InterPro" id="IPR000538">
    <property type="entry name" value="Link_dom"/>
</dbReference>
<evidence type="ECO:0000256" key="13">
    <source>
        <dbReference type="ARBA" id="ARBA00023136"/>
    </source>
</evidence>
<dbReference type="GO" id="GO:0007155">
    <property type="term" value="P:cell adhesion"/>
    <property type="evidence" value="ECO:0007669"/>
    <property type="project" value="UniProtKB-KW"/>
</dbReference>
<dbReference type="GO" id="GO:0004896">
    <property type="term" value="F:cytokine receptor activity"/>
    <property type="evidence" value="ECO:0007669"/>
    <property type="project" value="TreeGrafter"/>
</dbReference>
<keyword evidence="9" id="KW-0732">Signal</keyword>
<evidence type="ECO:0000256" key="7">
    <source>
        <dbReference type="ARBA" id="ARBA00022553"/>
    </source>
</evidence>
<dbReference type="PANTHER" id="PTHR10225">
    <property type="entry name" value="HYALURONAN RECEPTOR"/>
    <property type="match status" value="1"/>
</dbReference>
<evidence type="ECO:0000256" key="10">
    <source>
        <dbReference type="ARBA" id="ARBA00022889"/>
    </source>
</evidence>
<comment type="subcellular location">
    <subcellularLocation>
        <location evidence="2">Cell membrane</location>
        <topology evidence="2">Single-pass type I membrane protein</topology>
    </subcellularLocation>
    <subcellularLocation>
        <location evidence="1">Cell projection</location>
        <location evidence="1">Microvillus</location>
    </subcellularLocation>
    <subcellularLocation>
        <location evidence="3">Secreted</location>
    </subcellularLocation>
</comment>
<dbReference type="GO" id="GO:0005540">
    <property type="term" value="F:hyaluronic acid binding"/>
    <property type="evidence" value="ECO:0007669"/>
    <property type="project" value="InterPro"/>
</dbReference>
<evidence type="ECO:0000256" key="6">
    <source>
        <dbReference type="ARBA" id="ARBA00022525"/>
    </source>
</evidence>
<dbReference type="Pfam" id="PF00193">
    <property type="entry name" value="Xlink"/>
    <property type="match status" value="1"/>
</dbReference>
<dbReference type="GO" id="GO:0005902">
    <property type="term" value="C:microvillus"/>
    <property type="evidence" value="ECO:0007669"/>
    <property type="project" value="UniProtKB-SubCell"/>
</dbReference>
<dbReference type="AlphaFoldDB" id="A0A7M4EVP1"/>
<evidence type="ECO:0000313" key="27">
    <source>
        <dbReference type="Proteomes" id="UP000594220"/>
    </source>
</evidence>
<evidence type="ECO:0000256" key="2">
    <source>
        <dbReference type="ARBA" id="ARBA00004251"/>
    </source>
</evidence>
<evidence type="ECO:0000256" key="16">
    <source>
        <dbReference type="ARBA" id="ARBA00023180"/>
    </source>
</evidence>
<sequence length="77" mass="9018">MAYSLSKASLSHLWVWHVGSRKFNISCRYAGVFHVEKNRRYSLMREDAIVLCRALNSTLPTMEQMEKAYKLGFETCR</sequence>
<evidence type="ECO:0000256" key="19">
    <source>
        <dbReference type="ARBA" id="ARBA00029928"/>
    </source>
</evidence>
<evidence type="ECO:0000256" key="18">
    <source>
        <dbReference type="ARBA" id="ARBA00029917"/>
    </source>
</evidence>
<protein>
    <recommendedName>
        <fullName evidence="4">CD44 antigen</fullName>
    </recommendedName>
    <alternativeName>
        <fullName evidence="22">GP90 lymphocyte homing/adhesion receptor</fullName>
    </alternativeName>
    <alternativeName>
        <fullName evidence="21">HUTCH-I</fullName>
    </alternativeName>
    <alternativeName>
        <fullName evidence="23">Hermes antigen</fullName>
    </alternativeName>
    <alternativeName>
        <fullName evidence="20">Hyaluronate receptor</fullName>
    </alternativeName>
    <alternativeName>
        <fullName evidence="18">Phagocytic glycoprotein 1</fullName>
    </alternativeName>
    <alternativeName>
        <fullName evidence="19">Phagocytic glycoprotein I</fullName>
    </alternativeName>
</protein>
<dbReference type="GO" id="GO:0035692">
    <property type="term" value="C:macrophage migration inhibitory factor receptor complex"/>
    <property type="evidence" value="ECO:0007669"/>
    <property type="project" value="TreeGrafter"/>
</dbReference>
<evidence type="ECO:0000256" key="11">
    <source>
        <dbReference type="ARBA" id="ARBA00022974"/>
    </source>
</evidence>
<comment type="caution">
    <text evidence="24">Lacks conserved residue(s) required for the propagation of feature annotation.</text>
</comment>
<keyword evidence="11" id="KW-0654">Proteoglycan</keyword>
<dbReference type="GeneTree" id="ENSGT00530000063822"/>
<keyword evidence="15" id="KW-0675">Receptor</keyword>
<keyword evidence="8" id="KW-0812">Transmembrane</keyword>
<keyword evidence="27" id="KW-1185">Reference proteome</keyword>
<evidence type="ECO:0000256" key="8">
    <source>
        <dbReference type="ARBA" id="ARBA00022692"/>
    </source>
</evidence>
<proteinExistence type="predicted"/>
<evidence type="ECO:0000256" key="24">
    <source>
        <dbReference type="PROSITE-ProRule" id="PRU00323"/>
    </source>
</evidence>
<dbReference type="GO" id="GO:0006954">
    <property type="term" value="P:inflammatory response"/>
    <property type="evidence" value="ECO:0007669"/>
    <property type="project" value="TreeGrafter"/>
</dbReference>
<keyword evidence="7" id="KW-0597">Phosphoprotein</keyword>